<dbReference type="Pfam" id="PF03567">
    <property type="entry name" value="Sulfotransfer_2"/>
    <property type="match status" value="1"/>
</dbReference>
<dbReference type="GO" id="GO:0000139">
    <property type="term" value="C:Golgi membrane"/>
    <property type="evidence" value="ECO:0007669"/>
    <property type="project" value="UniProtKB-SubCell"/>
</dbReference>
<dbReference type="EC" id="2.8.2.-" evidence="9"/>
<dbReference type="PANTHER" id="PTHR12137">
    <property type="entry name" value="CARBOHYDRATE SULFOTRANSFERASE"/>
    <property type="match status" value="1"/>
</dbReference>
<dbReference type="GO" id="GO:0016051">
    <property type="term" value="P:carbohydrate biosynthetic process"/>
    <property type="evidence" value="ECO:0007669"/>
    <property type="project" value="InterPro"/>
</dbReference>
<evidence type="ECO:0000313" key="11">
    <source>
        <dbReference type="Proteomes" id="UP000670152"/>
    </source>
</evidence>
<comment type="caution">
    <text evidence="10">The sequence shown here is derived from an EMBL/GenBank/DDBJ whole genome shotgun (WGS) entry which is preliminary data.</text>
</comment>
<keyword evidence="9" id="KW-0119">Carbohydrate metabolism</keyword>
<reference evidence="10 11" key="1">
    <citation type="submission" date="2020-02" db="EMBL/GenBank/DDBJ databases">
        <title>Relaxed selection underlies rapid genomic changes in the transitions from sociality to social parasitism in ants.</title>
        <authorList>
            <person name="Bi X."/>
        </authorList>
    </citation>
    <scope>NUCLEOTIDE SEQUENCE [LARGE SCALE GENOMIC DNA]</scope>
    <source>
        <strain evidence="10">BGI-DK2014b</strain>
        <tissue evidence="10">Whole body</tissue>
    </source>
</reference>
<evidence type="ECO:0000256" key="1">
    <source>
        <dbReference type="ARBA" id="ARBA00004323"/>
    </source>
</evidence>
<organism evidence="10 11">
    <name type="scientific">Acromyrmex heyeri</name>
    <dbReference type="NCBI Taxonomy" id="230685"/>
    <lineage>
        <taxon>Eukaryota</taxon>
        <taxon>Metazoa</taxon>
        <taxon>Ecdysozoa</taxon>
        <taxon>Arthropoda</taxon>
        <taxon>Hexapoda</taxon>
        <taxon>Insecta</taxon>
        <taxon>Pterygota</taxon>
        <taxon>Neoptera</taxon>
        <taxon>Endopterygota</taxon>
        <taxon>Hymenoptera</taxon>
        <taxon>Apocrita</taxon>
        <taxon>Aculeata</taxon>
        <taxon>Formicoidea</taxon>
        <taxon>Formicidae</taxon>
        <taxon>Myrmicinae</taxon>
        <taxon>Acromyrmex</taxon>
    </lineage>
</organism>
<evidence type="ECO:0000256" key="3">
    <source>
        <dbReference type="ARBA" id="ARBA00022679"/>
    </source>
</evidence>
<feature type="non-terminal residue" evidence="10">
    <location>
        <position position="1"/>
    </location>
</feature>
<proteinExistence type="inferred from homology"/>
<keyword evidence="6 9" id="KW-0333">Golgi apparatus</keyword>
<keyword evidence="11" id="KW-1185">Reference proteome</keyword>
<evidence type="ECO:0000256" key="2">
    <source>
        <dbReference type="ARBA" id="ARBA00006339"/>
    </source>
</evidence>
<protein>
    <recommendedName>
        <fullName evidence="9">Carbohydrate sulfotransferase</fullName>
        <ecNumber evidence="9">2.8.2.-</ecNumber>
    </recommendedName>
</protein>
<dbReference type="EMBL" id="JAANIB010007478">
    <property type="protein sequence ID" value="KAG5325707.1"/>
    <property type="molecule type" value="Genomic_DNA"/>
</dbReference>
<dbReference type="GO" id="GO:0008146">
    <property type="term" value="F:sulfotransferase activity"/>
    <property type="evidence" value="ECO:0007669"/>
    <property type="project" value="InterPro"/>
</dbReference>
<evidence type="ECO:0000256" key="7">
    <source>
        <dbReference type="ARBA" id="ARBA00023136"/>
    </source>
</evidence>
<keyword evidence="9" id="KW-0735">Signal-anchor</keyword>
<dbReference type="Proteomes" id="UP000670152">
    <property type="component" value="Unassembled WGS sequence"/>
</dbReference>
<dbReference type="OrthoDB" id="2019940at2759"/>
<sequence length="380" mass="45190">TMHTSYKILTHKIITSNENKNSTVYPELKTGFYYYSKRLLSSIQKQVTVIETVAILATIMTLLILVNLAHMEETNIEPVASLRYASPKYTSIARAVTPGIMPRAAMSRNQMEDVRRELDRRRWWVARICETIDTKKSHIDAILTNMIIDTEHNVSWCPIYKAASSTWMNYFAVLKGTLTDATIDLVRRNLTQVSDIVRQKFQQDADFNKTYEKMSKTKKFLIVRHPLERLLSAYRDKLEHRQNREYYYKRFGRRIVLKYRESSNTTRLEPTFSEFLQFIISEKYFDEHWVPYYRTCEPCMINYDYIIKFETLDRDQNFFIQDANLNGYLYETNYPRNINPLGTTTRKTLDEYIKGIPRSLLNEVYKIYENDYKLFNYSSV</sequence>
<comment type="similarity">
    <text evidence="2 9">Belongs to the sulfotransferase 2 family.</text>
</comment>
<name>A0A836FTV1_9HYME</name>
<evidence type="ECO:0000256" key="8">
    <source>
        <dbReference type="ARBA" id="ARBA00023180"/>
    </source>
</evidence>
<dbReference type="PANTHER" id="PTHR12137:SF63">
    <property type="entry name" value="CARBOHYDRATE SULFOTRANSFERASE"/>
    <property type="match status" value="1"/>
</dbReference>
<accession>A0A836FTV1</accession>
<evidence type="ECO:0000256" key="9">
    <source>
        <dbReference type="RuleBase" id="RU364020"/>
    </source>
</evidence>
<keyword evidence="7 9" id="KW-0472">Membrane</keyword>
<dbReference type="InterPro" id="IPR018011">
    <property type="entry name" value="Carb_sulfotrans_8-10"/>
</dbReference>
<keyword evidence="5 9" id="KW-1133">Transmembrane helix</keyword>
<feature type="transmembrane region" description="Helical" evidence="9">
    <location>
        <begin position="47"/>
        <end position="69"/>
    </location>
</feature>
<evidence type="ECO:0000313" key="10">
    <source>
        <dbReference type="EMBL" id="KAG5325707.1"/>
    </source>
</evidence>
<keyword evidence="4 9" id="KW-0812">Transmembrane</keyword>
<evidence type="ECO:0000256" key="4">
    <source>
        <dbReference type="ARBA" id="ARBA00022692"/>
    </source>
</evidence>
<dbReference type="AlphaFoldDB" id="A0A836FTV1"/>
<gene>
    <name evidence="10" type="primary">Chst9</name>
    <name evidence="10" type="ORF">G6Z77_0007507</name>
</gene>
<feature type="non-terminal residue" evidence="10">
    <location>
        <position position="380"/>
    </location>
</feature>
<dbReference type="InterPro" id="IPR005331">
    <property type="entry name" value="Sulfotransferase"/>
</dbReference>
<evidence type="ECO:0000256" key="5">
    <source>
        <dbReference type="ARBA" id="ARBA00022989"/>
    </source>
</evidence>
<keyword evidence="8 9" id="KW-0325">Glycoprotein</keyword>
<keyword evidence="3 9" id="KW-0808">Transferase</keyword>
<evidence type="ECO:0000256" key="6">
    <source>
        <dbReference type="ARBA" id="ARBA00023034"/>
    </source>
</evidence>
<comment type="subcellular location">
    <subcellularLocation>
        <location evidence="1 9">Golgi apparatus membrane</location>
        <topology evidence="1 9">Single-pass type II membrane protein</topology>
    </subcellularLocation>
</comment>